<sequence length="387" mass="45800">MNQDKYVFAQLTDFLPYEQFKYIVKKYRGNMRIRDFSCWNQLLMMMFGQLSNCDSMRDLCILTDAHHQKSYRLGFGKSIALSTLSRANANRDYRIFEELASLMITQAQKCRADIDFDIQVDGNVYAFDSSTVSLCLNVFWWATYKRQKGAIKLHTLYDVRTQIPDFIVVTPASVNDINGMDYIDYQRGSYYIFDRGYNDFARLYNIHTCEAFFVFRAREKIKFRRIYSLKKEPYTGIKSDQIGVFTTGNSPKRYPEKIRKIRYYDTVQNREFVFLTNDLVSDAKTITELYRKRWSIELFFKWIKQHLKIKQFWGTTENAVKIQVNCAVIAYCLIAIVAKKLKTERTIYELLQIFGKSLLDKTPINQLINKSDYKNVKEQIDNLLLFN</sequence>
<accession>F5J484</accession>
<dbReference type="Pfam" id="PF14294">
    <property type="entry name" value="DUF4372"/>
    <property type="match status" value="1"/>
</dbReference>
<dbReference type="InterPro" id="IPR047952">
    <property type="entry name" value="Transpos_IS4"/>
</dbReference>
<comment type="similarity">
    <text evidence="1">Belongs to the transposase 11 family.</text>
</comment>
<evidence type="ECO:0000256" key="3">
    <source>
        <dbReference type="ARBA" id="ARBA00023125"/>
    </source>
</evidence>
<feature type="domain" description="DUF4372" evidence="6">
    <location>
        <begin position="5"/>
        <end position="75"/>
    </location>
</feature>
<evidence type="ECO:0000256" key="2">
    <source>
        <dbReference type="ARBA" id="ARBA00022578"/>
    </source>
</evidence>
<reference evidence="7 8" key="1">
    <citation type="submission" date="2011-04" db="EMBL/GenBank/DDBJ databases">
        <title>The Genome Sequence of Dysgonomonas gadei ATCC BAA-286.</title>
        <authorList>
            <consortium name="The Broad Institute Genome Sequencing Platform"/>
            <person name="Earl A."/>
            <person name="Ward D."/>
            <person name="Feldgarden M."/>
            <person name="Gevers D."/>
            <person name="Pudlo N."/>
            <person name="Martens E."/>
            <person name="Allen-Vercoe E."/>
            <person name="Young S.K."/>
            <person name="Zeng Q."/>
            <person name="Gargeya S."/>
            <person name="Fitzgerald M."/>
            <person name="Haas B."/>
            <person name="Abouelleil A."/>
            <person name="Alvarado L."/>
            <person name="Arachchi H.M."/>
            <person name="Berlin A."/>
            <person name="Brown A."/>
            <person name="Chapman S.B."/>
            <person name="Chen Z."/>
            <person name="Dunbar C."/>
            <person name="Freedman E."/>
            <person name="Gearin G."/>
            <person name="Gellesch M."/>
            <person name="Goldberg J."/>
            <person name="Griggs A."/>
            <person name="Gujja S."/>
            <person name="Heiman D."/>
            <person name="Howarth C."/>
            <person name="Larson L."/>
            <person name="Lui A."/>
            <person name="MacDonald P.J.P."/>
            <person name="Mehta T."/>
            <person name="Montmayeur A."/>
            <person name="Murphy C."/>
            <person name="Neiman D."/>
            <person name="Pearson M."/>
            <person name="Priest M."/>
            <person name="Roberts A."/>
            <person name="Saif S."/>
            <person name="Shea T."/>
            <person name="Shenoy N."/>
            <person name="Sisk P."/>
            <person name="Stolte C."/>
            <person name="Sykes S."/>
            <person name="Yandava C."/>
            <person name="Wortman J."/>
            <person name="Nusbaum C."/>
            <person name="Birren B."/>
        </authorList>
    </citation>
    <scope>NUCLEOTIDE SEQUENCE [LARGE SCALE GENOMIC DNA]</scope>
    <source>
        <strain evidence="7 8">ATCC BAA-286</strain>
    </source>
</reference>
<evidence type="ECO:0000313" key="7">
    <source>
        <dbReference type="EMBL" id="EGJ99242.1"/>
    </source>
</evidence>
<dbReference type="Pfam" id="PF01609">
    <property type="entry name" value="DDE_Tnp_1"/>
    <property type="match status" value="1"/>
</dbReference>
<evidence type="ECO:0000259" key="5">
    <source>
        <dbReference type="Pfam" id="PF01609"/>
    </source>
</evidence>
<keyword evidence="8" id="KW-1185">Reference proteome</keyword>
<evidence type="ECO:0000259" key="6">
    <source>
        <dbReference type="Pfam" id="PF14294"/>
    </source>
</evidence>
<dbReference type="HOGENOM" id="CLU_043140_0_0_10"/>
<dbReference type="NCBIfam" id="NF033592">
    <property type="entry name" value="transpos_IS4_1"/>
    <property type="match status" value="1"/>
</dbReference>
<dbReference type="OrthoDB" id="7327264at2"/>
<comment type="caution">
    <text evidence="7">The sequence shown here is derived from an EMBL/GenBank/DDBJ whole genome shotgun (WGS) entry which is preliminary data.</text>
</comment>
<dbReference type="AlphaFoldDB" id="F5J484"/>
<evidence type="ECO:0000256" key="1">
    <source>
        <dbReference type="ARBA" id="ARBA00010075"/>
    </source>
</evidence>
<evidence type="ECO:0000256" key="4">
    <source>
        <dbReference type="ARBA" id="ARBA00023172"/>
    </source>
</evidence>
<dbReference type="Proteomes" id="UP000004913">
    <property type="component" value="Unassembled WGS sequence"/>
</dbReference>
<dbReference type="GO" id="GO:0004803">
    <property type="term" value="F:transposase activity"/>
    <property type="evidence" value="ECO:0007669"/>
    <property type="project" value="InterPro"/>
</dbReference>
<feature type="domain" description="Transposase IS4-like" evidence="5">
    <location>
        <begin position="123"/>
        <end position="333"/>
    </location>
</feature>
<keyword evidence="3" id="KW-0238">DNA-binding</keyword>
<evidence type="ECO:0000313" key="8">
    <source>
        <dbReference type="Proteomes" id="UP000004913"/>
    </source>
</evidence>
<keyword evidence="2" id="KW-0815">Transposition</keyword>
<organism evidence="7 8">
    <name type="scientific">Dysgonomonas gadei ATCC BAA-286</name>
    <dbReference type="NCBI Taxonomy" id="742766"/>
    <lineage>
        <taxon>Bacteria</taxon>
        <taxon>Pseudomonadati</taxon>
        <taxon>Bacteroidota</taxon>
        <taxon>Bacteroidia</taxon>
        <taxon>Bacteroidales</taxon>
        <taxon>Dysgonomonadaceae</taxon>
        <taxon>Dysgonomonas</taxon>
    </lineage>
</organism>
<dbReference type="Gene3D" id="3.90.350.10">
    <property type="entry name" value="Transposase Inhibitor Protein From Tn5, Chain A, domain 1"/>
    <property type="match status" value="1"/>
</dbReference>
<protein>
    <recommendedName>
        <fullName evidence="9">Transposase IS4-like domain-containing protein</fullName>
    </recommendedName>
</protein>
<dbReference type="InterPro" id="IPR002559">
    <property type="entry name" value="Transposase_11"/>
</dbReference>
<dbReference type="SUPFAM" id="SSF53098">
    <property type="entry name" value="Ribonuclease H-like"/>
    <property type="match status" value="1"/>
</dbReference>
<dbReference type="GO" id="GO:0003677">
    <property type="term" value="F:DNA binding"/>
    <property type="evidence" value="ECO:0007669"/>
    <property type="project" value="UniProtKB-KW"/>
</dbReference>
<evidence type="ECO:0008006" key="9">
    <source>
        <dbReference type="Google" id="ProtNLM"/>
    </source>
</evidence>
<dbReference type="EMBL" id="ADLV01000062">
    <property type="protein sequence ID" value="EGJ99242.1"/>
    <property type="molecule type" value="Genomic_DNA"/>
</dbReference>
<dbReference type="InterPro" id="IPR025399">
    <property type="entry name" value="DUF4372"/>
</dbReference>
<gene>
    <name evidence="7" type="ORF">HMPREF9455_04151</name>
</gene>
<dbReference type="RefSeq" id="WP_006801687.1">
    <property type="nucleotide sequence ID" value="NZ_GL892000.1"/>
</dbReference>
<name>F5J484_9BACT</name>
<dbReference type="eggNOG" id="COG3385">
    <property type="taxonomic scope" value="Bacteria"/>
</dbReference>
<dbReference type="InterPro" id="IPR012337">
    <property type="entry name" value="RNaseH-like_sf"/>
</dbReference>
<dbReference type="PANTHER" id="PTHR33258:SF1">
    <property type="entry name" value="TRANSPOSASE INSL FOR INSERTION SEQUENCE ELEMENT IS186A-RELATED"/>
    <property type="match status" value="1"/>
</dbReference>
<dbReference type="PANTHER" id="PTHR33258">
    <property type="entry name" value="TRANSPOSASE INSL FOR INSERTION SEQUENCE ELEMENT IS186A-RELATED"/>
    <property type="match status" value="1"/>
</dbReference>
<keyword evidence="4" id="KW-0233">DNA recombination</keyword>
<proteinExistence type="inferred from homology"/>
<dbReference type="GO" id="GO:0006313">
    <property type="term" value="P:DNA transposition"/>
    <property type="evidence" value="ECO:0007669"/>
    <property type="project" value="InterPro"/>
</dbReference>